<name>A0A5Q2U7F8_9CAUD</name>
<protein>
    <submittedName>
        <fullName evidence="1">Lytic murein transglycosylase</fullName>
    </submittedName>
</protein>
<dbReference type="EMBL" id="MN478376">
    <property type="protein sequence ID" value="QGH45140.1"/>
    <property type="molecule type" value="Genomic_DNA"/>
</dbReference>
<accession>A0A5Q2U7F8</accession>
<keyword evidence="2" id="KW-1185">Reference proteome</keyword>
<evidence type="ECO:0000313" key="1">
    <source>
        <dbReference type="EMBL" id="QGH45140.1"/>
    </source>
</evidence>
<reference evidence="1 2" key="1">
    <citation type="submission" date="2019-09" db="EMBL/GenBank/DDBJ databases">
        <title>Bacteriophage as agents antimicrobiens.</title>
        <authorList>
            <person name="Lightbourn L."/>
            <person name="Amarillas L."/>
            <person name="Estrada M."/>
            <person name="Leon R."/>
            <person name="Figueroa L."/>
            <person name="Patron O."/>
            <person name="Leon J."/>
        </authorList>
    </citation>
    <scope>NUCLEOTIDE SEQUENCE [LARGE SCALE GENOMIC DNA]</scope>
</reference>
<evidence type="ECO:0000313" key="2">
    <source>
        <dbReference type="Proteomes" id="UP000386225"/>
    </source>
</evidence>
<organism evidence="1 2">
    <name type="scientific">Ralstonia phage Reminis</name>
    <dbReference type="NCBI Taxonomy" id="2662139"/>
    <lineage>
        <taxon>Viruses</taxon>
        <taxon>Duplodnaviria</taxon>
        <taxon>Heunggongvirae</taxon>
        <taxon>Uroviricota</taxon>
        <taxon>Caudoviricetes</taxon>
        <taxon>Autographivirales</taxon>
        <taxon>Autographivirales incertae sedis</taxon>
        <taxon>Reminisvirus</taxon>
        <taxon>Reminisvirus reminis</taxon>
    </lineage>
</organism>
<dbReference type="Proteomes" id="UP000386225">
    <property type="component" value="Segment"/>
</dbReference>
<proteinExistence type="predicted"/>
<sequence>MKIIILLLALINPVHALQQGLSVHIETMEVNEMNKKQFIKFVIEPTLKKLGLYSEAATNLLVMIAAHESMKGHYIVQTTGQAKGLFQMEDATHDYLLAWVKSNKPELYKLIVAMGDNEPSAMKMVTDLDYATAMARVFFLRFPEALPSGSDTDAMAAYAKLRWNTKLGKATPADYKNAYLTWK</sequence>